<dbReference type="RefSeq" id="WP_133442278.1">
    <property type="nucleotide sequence ID" value="NZ_CP034726.1"/>
</dbReference>
<dbReference type="AlphaFoldDB" id="A0A4P6ZNC7"/>
<reference evidence="3" key="1">
    <citation type="submission" date="2018-12" db="EMBL/GenBank/DDBJ databases">
        <title>A new species of lactobacillus.</title>
        <authorList>
            <person name="Jian Y."/>
            <person name="Xin L."/>
            <person name="Hong Z.J."/>
            <person name="Ming L.Z."/>
            <person name="Hong X.Z."/>
        </authorList>
    </citation>
    <scope>NUCLEOTIDE SEQUENCE [LARGE SCALE GENOMIC DNA]</scope>
    <source>
        <strain evidence="3">HSLZ-75</strain>
    </source>
</reference>
<keyword evidence="1" id="KW-0472">Membrane</keyword>
<sequence length="61" mass="7067">MKERKGVTLADSLCGLFILSLGLGLYYQVNQVMKHQIVVSDHQLMQKRRIYEQTLSKSNQK</sequence>
<organism evidence="2 3">
    <name type="scientific">Acetilactobacillus jinshanensis</name>
    <dbReference type="NCBI Taxonomy" id="1720083"/>
    <lineage>
        <taxon>Bacteria</taxon>
        <taxon>Bacillati</taxon>
        <taxon>Bacillota</taxon>
        <taxon>Bacilli</taxon>
        <taxon>Lactobacillales</taxon>
        <taxon>Lactobacillaceae</taxon>
        <taxon>Acetilactobacillus</taxon>
    </lineage>
</organism>
<evidence type="ECO:0000313" key="3">
    <source>
        <dbReference type="Proteomes" id="UP000294321"/>
    </source>
</evidence>
<proteinExistence type="predicted"/>
<keyword evidence="1" id="KW-1133">Transmembrane helix</keyword>
<accession>A0A4P6ZNC7</accession>
<dbReference type="Proteomes" id="UP000294321">
    <property type="component" value="Chromosome"/>
</dbReference>
<protein>
    <submittedName>
        <fullName evidence="2">Uncharacterized protein</fullName>
    </submittedName>
</protein>
<keyword evidence="1" id="KW-0812">Transmembrane</keyword>
<evidence type="ECO:0000313" key="2">
    <source>
        <dbReference type="EMBL" id="QBP18720.1"/>
    </source>
</evidence>
<evidence type="ECO:0000256" key="1">
    <source>
        <dbReference type="SAM" id="Phobius"/>
    </source>
</evidence>
<dbReference type="KEGG" id="lji:ELX58_06315"/>
<gene>
    <name evidence="2" type="ORF">ELX58_06315</name>
</gene>
<feature type="transmembrane region" description="Helical" evidence="1">
    <location>
        <begin position="7"/>
        <end position="27"/>
    </location>
</feature>
<keyword evidence="3" id="KW-1185">Reference proteome</keyword>
<dbReference type="EMBL" id="CP034726">
    <property type="protein sequence ID" value="QBP18720.1"/>
    <property type="molecule type" value="Genomic_DNA"/>
</dbReference>
<name>A0A4P6ZNC7_9LACO</name>